<dbReference type="GO" id="GO:0007095">
    <property type="term" value="P:mitotic G2 DNA damage checkpoint signaling"/>
    <property type="evidence" value="ECO:0007669"/>
    <property type="project" value="TreeGrafter"/>
</dbReference>
<proteinExistence type="predicted"/>
<name>A0A8C4N9D6_EPTBU</name>
<feature type="region of interest" description="Disordered" evidence="1">
    <location>
        <begin position="198"/>
        <end position="217"/>
    </location>
</feature>
<feature type="compositionally biased region" description="Basic and acidic residues" evidence="1">
    <location>
        <begin position="77"/>
        <end position="98"/>
    </location>
</feature>
<keyword evidence="4" id="KW-1185">Reference proteome</keyword>
<evidence type="ECO:0000313" key="4">
    <source>
        <dbReference type="Proteomes" id="UP000694388"/>
    </source>
</evidence>
<reference evidence="3" key="1">
    <citation type="submission" date="2025-08" db="UniProtKB">
        <authorList>
            <consortium name="Ensembl"/>
        </authorList>
    </citation>
    <scope>IDENTIFICATION</scope>
</reference>
<evidence type="ECO:0000259" key="2">
    <source>
        <dbReference type="Pfam" id="PF15749"/>
    </source>
</evidence>
<evidence type="ECO:0000313" key="3">
    <source>
        <dbReference type="Ensembl" id="ENSEBUP00000003381.1"/>
    </source>
</evidence>
<accession>A0A8C4N9D6</accession>
<dbReference type="AlphaFoldDB" id="A0A8C4N9D6"/>
<dbReference type="Proteomes" id="UP000694388">
    <property type="component" value="Unplaced"/>
</dbReference>
<evidence type="ECO:0000256" key="1">
    <source>
        <dbReference type="SAM" id="MobiDB-lite"/>
    </source>
</evidence>
<dbReference type="Pfam" id="PF15749">
    <property type="entry name" value="MRNIP"/>
    <property type="match status" value="1"/>
</dbReference>
<dbReference type="GeneTree" id="ENSGT00390000006124"/>
<reference evidence="3" key="2">
    <citation type="submission" date="2025-09" db="UniProtKB">
        <authorList>
            <consortium name="Ensembl"/>
        </authorList>
    </citation>
    <scope>IDENTIFICATION</scope>
</reference>
<dbReference type="InterPro" id="IPR032739">
    <property type="entry name" value="MRNIP"/>
</dbReference>
<organism evidence="3 4">
    <name type="scientific">Eptatretus burgeri</name>
    <name type="common">Inshore hagfish</name>
    <dbReference type="NCBI Taxonomy" id="7764"/>
    <lineage>
        <taxon>Eukaryota</taxon>
        <taxon>Metazoa</taxon>
        <taxon>Chordata</taxon>
        <taxon>Craniata</taxon>
        <taxon>Vertebrata</taxon>
        <taxon>Cyclostomata</taxon>
        <taxon>Myxini</taxon>
        <taxon>Myxiniformes</taxon>
        <taxon>Myxinidae</taxon>
        <taxon>Eptatretinae</taxon>
        <taxon>Eptatretus</taxon>
    </lineage>
</organism>
<sequence length="244" mass="27632">MVQEFHVLRCFCCETFQVHQVKKSTKWTCRMCGEKQSIIKVFGGGSAPDCRRHTQQLNFLRGSRDEHKKSGCGSQYESERLHNDPCGEASSSREHTLEQNGKHIDYEGSRWKGYLPALATGGNGDTAFSESTDDVTLDPNEWAGFRFSKRRRTQTLTQRNNKETCNNKAETAPTMVCFTDDVSCQRDLSLQDIPKYNQGVKTRPWPRGQDSVPKQPHKTSKWLDFLGDASSNNKISQKVVDGFG</sequence>
<feature type="domain" description="MRN complex-interacting protein N-terminal" evidence="2">
    <location>
        <begin position="7"/>
        <end position="114"/>
    </location>
</feature>
<dbReference type="InterPro" id="IPR049472">
    <property type="entry name" value="MRNIP_N"/>
</dbReference>
<protein>
    <recommendedName>
        <fullName evidence="2">MRN complex-interacting protein N-terminal domain-containing protein</fullName>
    </recommendedName>
</protein>
<dbReference type="Ensembl" id="ENSEBUT00000003750.1">
    <property type="protein sequence ID" value="ENSEBUP00000003381.1"/>
    <property type="gene ID" value="ENSEBUG00000002466.1"/>
</dbReference>
<feature type="region of interest" description="Disordered" evidence="1">
    <location>
        <begin position="64"/>
        <end position="98"/>
    </location>
</feature>
<dbReference type="GO" id="GO:0005634">
    <property type="term" value="C:nucleus"/>
    <property type="evidence" value="ECO:0007669"/>
    <property type="project" value="TreeGrafter"/>
</dbReference>
<dbReference type="PANTHER" id="PTHR15863:SF2">
    <property type="entry name" value="MRN COMPLEX-INTERACTING PROTEIN"/>
    <property type="match status" value="1"/>
</dbReference>
<dbReference type="PANTHER" id="PTHR15863">
    <property type="entry name" value="MRN COMPLEX-INTERACTING PROTEIN"/>
    <property type="match status" value="1"/>
</dbReference>
<dbReference type="GO" id="GO:0003682">
    <property type="term" value="F:chromatin binding"/>
    <property type="evidence" value="ECO:0007669"/>
    <property type="project" value="TreeGrafter"/>
</dbReference>